<dbReference type="HAMAP" id="MF_00212">
    <property type="entry name" value="MQO"/>
    <property type="match status" value="1"/>
</dbReference>
<dbReference type="OrthoDB" id="9763983at2"/>
<dbReference type="UniPathway" id="UPA00223">
    <property type="reaction ID" value="UER01008"/>
</dbReference>
<organism evidence="12 13">
    <name type="scientific">Acinetobacter apis</name>
    <dbReference type="NCBI Taxonomy" id="1229165"/>
    <lineage>
        <taxon>Bacteria</taxon>
        <taxon>Pseudomonadati</taxon>
        <taxon>Pseudomonadota</taxon>
        <taxon>Gammaproteobacteria</taxon>
        <taxon>Moraxellales</taxon>
        <taxon>Moraxellaceae</taxon>
        <taxon>Acinetobacter</taxon>
    </lineage>
</organism>
<dbReference type="NCBIfam" id="NF003603">
    <property type="entry name" value="PRK05257.1-1"/>
    <property type="match status" value="1"/>
</dbReference>
<keyword evidence="11" id="KW-0812">Transmembrane</keyword>
<comment type="similarity">
    <text evidence="4 9">Belongs to the MQO family.</text>
</comment>
<dbReference type="RefSeq" id="WP_088824269.1">
    <property type="nucleotide sequence ID" value="NZ_FZLN01000005.1"/>
</dbReference>
<evidence type="ECO:0000256" key="11">
    <source>
        <dbReference type="SAM" id="Phobius"/>
    </source>
</evidence>
<evidence type="ECO:0000256" key="3">
    <source>
        <dbReference type="ARBA" id="ARBA00005012"/>
    </source>
</evidence>
<dbReference type="InterPro" id="IPR036188">
    <property type="entry name" value="FAD/NAD-bd_sf"/>
</dbReference>
<feature type="region of interest" description="Disordered" evidence="10">
    <location>
        <begin position="534"/>
        <end position="558"/>
    </location>
</feature>
<comment type="cofactor">
    <cofactor evidence="2 9">
        <name>FAD</name>
        <dbReference type="ChEBI" id="CHEBI:57692"/>
    </cofactor>
</comment>
<dbReference type="GO" id="GO:0008924">
    <property type="term" value="F:L-malate dehydrogenase (quinone) activity"/>
    <property type="evidence" value="ECO:0007669"/>
    <property type="project" value="UniProtKB-UniRule"/>
</dbReference>
<dbReference type="GO" id="GO:0006099">
    <property type="term" value="P:tricarboxylic acid cycle"/>
    <property type="evidence" value="ECO:0007669"/>
    <property type="project" value="UniProtKB-UniRule"/>
</dbReference>
<keyword evidence="5 9" id="KW-0816">Tricarboxylic acid cycle</keyword>
<keyword evidence="11" id="KW-1133">Transmembrane helix</keyword>
<evidence type="ECO:0000256" key="2">
    <source>
        <dbReference type="ARBA" id="ARBA00001974"/>
    </source>
</evidence>
<evidence type="ECO:0000256" key="9">
    <source>
        <dbReference type="HAMAP-Rule" id="MF_00212"/>
    </source>
</evidence>
<dbReference type="NCBIfam" id="NF009875">
    <property type="entry name" value="PRK13339.1"/>
    <property type="match status" value="1"/>
</dbReference>
<feature type="compositionally biased region" description="Polar residues" evidence="10">
    <location>
        <begin position="542"/>
        <end position="551"/>
    </location>
</feature>
<dbReference type="Pfam" id="PF06039">
    <property type="entry name" value="Mqo"/>
    <property type="match status" value="1"/>
</dbReference>
<keyword evidence="7 9" id="KW-0274">FAD</keyword>
<evidence type="ECO:0000256" key="7">
    <source>
        <dbReference type="ARBA" id="ARBA00022827"/>
    </source>
</evidence>
<comment type="pathway">
    <text evidence="3 9">Carbohydrate metabolism; tricarboxylic acid cycle; oxaloacetate from (S)-malate (quinone route): step 1/1.</text>
</comment>
<evidence type="ECO:0000256" key="4">
    <source>
        <dbReference type="ARBA" id="ARBA00006389"/>
    </source>
</evidence>
<reference evidence="13" key="1">
    <citation type="submission" date="2017-06" db="EMBL/GenBank/DDBJ databases">
        <authorList>
            <person name="Varghese N."/>
            <person name="Submissions S."/>
        </authorList>
    </citation>
    <scope>NUCLEOTIDE SEQUENCE [LARGE SCALE GENOMIC DNA]</scope>
    <source>
        <strain evidence="13">ANC 5114</strain>
    </source>
</reference>
<evidence type="ECO:0000313" key="13">
    <source>
        <dbReference type="Proteomes" id="UP000243463"/>
    </source>
</evidence>
<evidence type="ECO:0000256" key="5">
    <source>
        <dbReference type="ARBA" id="ARBA00022532"/>
    </source>
</evidence>
<keyword evidence="13" id="KW-1185">Reference proteome</keyword>
<sequence length="558" mass="62572">MKKFGKYLLIFLLTIVMVLATFLYRPVASPTLTPTNEPQTVDVVLIGGGIMSATLGTYLNELQPDWHINMYERLDQVAQESSNGFNNAGTGHSGFMEMNYTEEKDGKMDISKAVNVANQFEISKQFWAYQVSNHVLDKPNTFINPVAHEAFVWGDNVDFLEKRYAAMITHPMFKGMKFSKDPNVIKTWAPLVMQGRDPQQKVAATKMDIGSDVNYGAITKQLVAHLQHTENFKLNTSTEVTDISQNADKTWTIQAKNLKTGAKTLVKARFVFIGTGGAAIKMLQKTGLPEANKYAGFPVGGEFLMTDDPAITAQHTVKVYGRAELGAPPMSVPHIDTRYIDGKKYVLFGPFATYSNKFLKHGSQFDLLTSTTHNNILPMTLIGLENLDLVRYLISQVLMSDADRFNELKKYYPNAKAEDWHLSQGGQRVQIIKKEKDMPAKLQFGTEIFVSPDKSVTALLGASPGASTSPYIMLSLLEKAFPEKVQDNWRPKLHEIIRSYQQDLRQDAVLLDQTRHYTSQILGLNYETPHDLFTPTPPVKVDQNTETSHGTWQKYGAL</sequence>
<dbReference type="EMBL" id="FZLN01000005">
    <property type="protein sequence ID" value="SNQ30096.1"/>
    <property type="molecule type" value="Genomic_DNA"/>
</dbReference>
<evidence type="ECO:0000313" key="12">
    <source>
        <dbReference type="EMBL" id="SNQ30096.1"/>
    </source>
</evidence>
<keyword evidence="8 9" id="KW-0560">Oxidoreductase</keyword>
<comment type="catalytic activity">
    <reaction evidence="1 9">
        <text>(S)-malate + a quinone = a quinol + oxaloacetate</text>
        <dbReference type="Rhea" id="RHEA:46012"/>
        <dbReference type="ChEBI" id="CHEBI:15589"/>
        <dbReference type="ChEBI" id="CHEBI:16452"/>
        <dbReference type="ChEBI" id="CHEBI:24646"/>
        <dbReference type="ChEBI" id="CHEBI:132124"/>
        <dbReference type="EC" id="1.1.5.4"/>
    </reaction>
</comment>
<dbReference type="NCBIfam" id="NF003611">
    <property type="entry name" value="PRK05257.3-2"/>
    <property type="match status" value="1"/>
</dbReference>
<dbReference type="NCBIfam" id="NF003605">
    <property type="entry name" value="PRK05257.1-4"/>
    <property type="match status" value="1"/>
</dbReference>
<dbReference type="NCBIfam" id="NF003606">
    <property type="entry name" value="PRK05257.2-1"/>
    <property type="match status" value="1"/>
</dbReference>
<dbReference type="PANTHER" id="PTHR43104:SF2">
    <property type="entry name" value="L-2-HYDROXYGLUTARATE DEHYDROGENASE, MITOCHONDRIAL"/>
    <property type="match status" value="1"/>
</dbReference>
<dbReference type="InterPro" id="IPR006231">
    <property type="entry name" value="MQO"/>
</dbReference>
<dbReference type="GO" id="GO:0047545">
    <property type="term" value="F:(S)-2-hydroxyglutarate dehydrogenase activity"/>
    <property type="evidence" value="ECO:0007669"/>
    <property type="project" value="TreeGrafter"/>
</dbReference>
<accession>A0A217EIL7</accession>
<evidence type="ECO:0000256" key="6">
    <source>
        <dbReference type="ARBA" id="ARBA00022630"/>
    </source>
</evidence>
<feature type="transmembrane region" description="Helical" evidence="11">
    <location>
        <begin position="7"/>
        <end position="24"/>
    </location>
</feature>
<keyword evidence="11" id="KW-0472">Membrane</keyword>
<dbReference type="Proteomes" id="UP000243463">
    <property type="component" value="Unassembled WGS sequence"/>
</dbReference>
<gene>
    <name evidence="9" type="primary">mqo</name>
    <name evidence="12" type="ORF">SAMN05444584_2081</name>
</gene>
<proteinExistence type="inferred from homology"/>
<dbReference type="PANTHER" id="PTHR43104">
    <property type="entry name" value="L-2-HYDROXYGLUTARATE DEHYDROGENASE, MITOCHONDRIAL"/>
    <property type="match status" value="1"/>
</dbReference>
<keyword evidence="6 9" id="KW-0285">Flavoprotein</keyword>
<evidence type="ECO:0000256" key="10">
    <source>
        <dbReference type="SAM" id="MobiDB-lite"/>
    </source>
</evidence>
<dbReference type="EC" id="1.1.5.4" evidence="9"/>
<dbReference type="SUPFAM" id="SSF51905">
    <property type="entry name" value="FAD/NAD(P)-binding domain"/>
    <property type="match status" value="1"/>
</dbReference>
<dbReference type="NCBIfam" id="TIGR01320">
    <property type="entry name" value="mal_quin_oxido"/>
    <property type="match status" value="1"/>
</dbReference>
<evidence type="ECO:0000256" key="1">
    <source>
        <dbReference type="ARBA" id="ARBA00001139"/>
    </source>
</evidence>
<protein>
    <recommendedName>
        <fullName evidence="9">Probable malate:quinone oxidoreductase</fullName>
        <ecNumber evidence="9">1.1.5.4</ecNumber>
    </recommendedName>
    <alternativeName>
        <fullName evidence="9">MQO</fullName>
    </alternativeName>
    <alternativeName>
        <fullName evidence="9">Malate dehydrogenase [quinone]</fullName>
    </alternativeName>
</protein>
<name>A0A217EIL7_9GAMM</name>
<evidence type="ECO:0000256" key="8">
    <source>
        <dbReference type="ARBA" id="ARBA00023002"/>
    </source>
</evidence>
<dbReference type="AlphaFoldDB" id="A0A217EIL7"/>